<evidence type="ECO:0000313" key="3">
    <source>
        <dbReference type="Proteomes" id="UP000747399"/>
    </source>
</evidence>
<evidence type="ECO:0000313" key="2">
    <source>
        <dbReference type="EMBL" id="GIL57663.1"/>
    </source>
</evidence>
<accession>A0A8J4F205</accession>
<protein>
    <submittedName>
        <fullName evidence="2">Uncharacterized protein</fullName>
    </submittedName>
</protein>
<reference evidence="2" key="1">
    <citation type="journal article" date="2021" name="Proc. Natl. Acad. Sci. U.S.A.">
        <title>Three genomes in the algal genus Volvox reveal the fate of a haploid sex-determining region after a transition to homothallism.</title>
        <authorList>
            <person name="Yamamoto K."/>
            <person name="Hamaji T."/>
            <person name="Kawai-Toyooka H."/>
            <person name="Matsuzaki R."/>
            <person name="Takahashi F."/>
            <person name="Nishimura Y."/>
            <person name="Kawachi M."/>
            <person name="Noguchi H."/>
            <person name="Minakuchi Y."/>
            <person name="Umen J.G."/>
            <person name="Toyoda A."/>
            <person name="Nozaki H."/>
        </authorList>
    </citation>
    <scope>NUCLEOTIDE SEQUENCE</scope>
    <source>
        <strain evidence="2">NIES-3780</strain>
    </source>
</reference>
<name>A0A8J4F205_9CHLO</name>
<feature type="region of interest" description="Disordered" evidence="1">
    <location>
        <begin position="36"/>
        <end position="122"/>
    </location>
</feature>
<organism evidence="2 3">
    <name type="scientific">Volvox africanus</name>
    <dbReference type="NCBI Taxonomy" id="51714"/>
    <lineage>
        <taxon>Eukaryota</taxon>
        <taxon>Viridiplantae</taxon>
        <taxon>Chlorophyta</taxon>
        <taxon>core chlorophytes</taxon>
        <taxon>Chlorophyceae</taxon>
        <taxon>CS clade</taxon>
        <taxon>Chlamydomonadales</taxon>
        <taxon>Volvocaceae</taxon>
        <taxon>Volvox</taxon>
    </lineage>
</organism>
<comment type="caution">
    <text evidence="2">The sequence shown here is derived from an EMBL/GenBank/DDBJ whole genome shotgun (WGS) entry which is preliminary data.</text>
</comment>
<dbReference type="AlphaFoldDB" id="A0A8J4F205"/>
<dbReference type="EMBL" id="BNCO01000028">
    <property type="protein sequence ID" value="GIL57663.1"/>
    <property type="molecule type" value="Genomic_DNA"/>
</dbReference>
<proteinExistence type="predicted"/>
<sequence length="157" mass="16280">MRQHSLESLWRVPPCSSHLQAGRRLLPRFATVSERSYGSTTDMKCTKGVEESGTAISSADGKGAASGPEGTVTAGVVDAGAEPSMYHPPRSGDTSVDVSRPGSRGLRPSTSLPGRGGVRPAAAARPQSAVPFAASVTLCHVYTHLHAAGGTLYCWCC</sequence>
<evidence type="ECO:0000256" key="1">
    <source>
        <dbReference type="SAM" id="MobiDB-lite"/>
    </source>
</evidence>
<keyword evidence="3" id="KW-1185">Reference proteome</keyword>
<dbReference type="Proteomes" id="UP000747399">
    <property type="component" value="Unassembled WGS sequence"/>
</dbReference>
<gene>
    <name evidence="2" type="ORF">Vafri_12844</name>
</gene>